<protein>
    <recommendedName>
        <fullName evidence="4">Transglycosylase SLT domain-containing protein</fullName>
    </recommendedName>
</protein>
<evidence type="ECO:0000313" key="2">
    <source>
        <dbReference type="EMBL" id="PCH63825.1"/>
    </source>
</evidence>
<dbReference type="Proteomes" id="UP000218172">
    <property type="component" value="Unassembled WGS sequence"/>
</dbReference>
<evidence type="ECO:0008006" key="4">
    <source>
        <dbReference type="Google" id="ProtNLM"/>
    </source>
</evidence>
<dbReference type="EMBL" id="NVQR01000007">
    <property type="protein sequence ID" value="PCH63825.1"/>
    <property type="molecule type" value="Genomic_DNA"/>
</dbReference>
<dbReference type="AlphaFoldDB" id="A0A2A4MUQ3"/>
<reference evidence="3" key="1">
    <citation type="submission" date="2017-08" db="EMBL/GenBank/DDBJ databases">
        <title>A dynamic microbial community with high functional redundancy inhabits the cold, oxic subseafloor aquifer.</title>
        <authorList>
            <person name="Tully B.J."/>
            <person name="Wheat C.G."/>
            <person name="Glazer B.T."/>
            <person name="Huber J.A."/>
        </authorList>
    </citation>
    <scope>NUCLEOTIDE SEQUENCE [LARGE SCALE GENOMIC DNA]</scope>
</reference>
<evidence type="ECO:0000313" key="3">
    <source>
        <dbReference type="Proteomes" id="UP000218172"/>
    </source>
</evidence>
<feature type="chain" id="PRO_5012224117" description="Transglycosylase SLT domain-containing protein" evidence="1">
    <location>
        <begin position="28"/>
        <end position="181"/>
    </location>
</feature>
<sequence length="181" mass="19918">MPANLTLLTWKRAFPFSLLLLAGCQVASIAPEPERSAPPLSDESINSQTLQDNSAEQAISKLDPLAAITYDNVWERLTDGFELQQYYSHPGVESAVDLYAGKQAYFDRISARAQPYLYWIVEEIEKRNLPLEIAVIPIIESGFNPHAYSANTPLVYGSSFALPVEVLDSNKIGGMTGVVTP</sequence>
<gene>
    <name evidence="2" type="ORF">COC19_00575</name>
</gene>
<keyword evidence="1" id="KW-0732">Signal</keyword>
<evidence type="ECO:0000256" key="1">
    <source>
        <dbReference type="SAM" id="SignalP"/>
    </source>
</evidence>
<name>A0A2A4MUQ3_9GAMM</name>
<comment type="caution">
    <text evidence="2">The sequence shown here is derived from an EMBL/GenBank/DDBJ whole genome shotgun (WGS) entry which is preliminary data.</text>
</comment>
<accession>A0A2A4MUQ3</accession>
<proteinExistence type="predicted"/>
<dbReference type="InterPro" id="IPR023346">
    <property type="entry name" value="Lysozyme-like_dom_sf"/>
</dbReference>
<dbReference type="SUPFAM" id="SSF53955">
    <property type="entry name" value="Lysozyme-like"/>
    <property type="match status" value="1"/>
</dbReference>
<organism evidence="2 3">
    <name type="scientific">SAR86 cluster bacterium</name>
    <dbReference type="NCBI Taxonomy" id="2030880"/>
    <lineage>
        <taxon>Bacteria</taxon>
        <taxon>Pseudomonadati</taxon>
        <taxon>Pseudomonadota</taxon>
        <taxon>Gammaproteobacteria</taxon>
        <taxon>SAR86 cluster</taxon>
    </lineage>
</organism>
<feature type="signal peptide" evidence="1">
    <location>
        <begin position="1"/>
        <end position="27"/>
    </location>
</feature>